<protein>
    <submittedName>
        <fullName evidence="1">Uncharacterized protein</fullName>
    </submittedName>
</protein>
<sequence>MREMILGGAAVVAIGLAVFLAPPMTFGGGGEVAPVERPLTLSEATDLLAQGDIRRGKAPFHDMRVSVTRVEDGVVAYRAEGADMTVNCRAMLKPTEHGALQVKTRCGRIAHDIGPGDERNRELGERAFRELVFATLGDRPYNDANLKAPG</sequence>
<evidence type="ECO:0000313" key="1">
    <source>
        <dbReference type="EMBL" id="AKM10450.1"/>
    </source>
</evidence>
<accession>A0A0G3XFX3</accession>
<dbReference type="PATRIC" id="fig|1348774.3.peg.2429"/>
<organism evidence="1 2">
    <name type="scientific">Croceicoccus naphthovorans</name>
    <dbReference type="NCBI Taxonomy" id="1348774"/>
    <lineage>
        <taxon>Bacteria</taxon>
        <taxon>Pseudomonadati</taxon>
        <taxon>Pseudomonadota</taxon>
        <taxon>Alphaproteobacteria</taxon>
        <taxon>Sphingomonadales</taxon>
        <taxon>Erythrobacteraceae</taxon>
        <taxon>Croceicoccus</taxon>
    </lineage>
</organism>
<dbReference type="STRING" id="1348774.AB433_11540"/>
<dbReference type="AlphaFoldDB" id="A0A0G3XFX3"/>
<keyword evidence="2" id="KW-1185">Reference proteome</keyword>
<proteinExistence type="predicted"/>
<dbReference type="Proteomes" id="UP000035287">
    <property type="component" value="Chromosome"/>
</dbReference>
<reference evidence="1 2" key="1">
    <citation type="submission" date="2015-06" db="EMBL/GenBank/DDBJ databases">
        <authorList>
            <person name="Zeng Y."/>
            <person name="Huang Y."/>
        </authorList>
    </citation>
    <scope>NUCLEOTIDE SEQUENCE [LARGE SCALE GENOMIC DNA]</scope>
    <source>
        <strain evidence="1 2">PQ-2</strain>
    </source>
</reference>
<dbReference type="OrthoDB" id="7432698at2"/>
<evidence type="ECO:0000313" key="2">
    <source>
        <dbReference type="Proteomes" id="UP000035287"/>
    </source>
</evidence>
<name>A0A0G3XFX3_9SPHN</name>
<dbReference type="EMBL" id="CP011770">
    <property type="protein sequence ID" value="AKM10450.1"/>
    <property type="molecule type" value="Genomic_DNA"/>
</dbReference>
<dbReference type="RefSeq" id="WP_047821106.1">
    <property type="nucleotide sequence ID" value="NZ_CP011770.1"/>
</dbReference>
<gene>
    <name evidence="1" type="ORF">AB433_11540</name>
</gene>
<dbReference type="KEGG" id="cna:AB433_11540"/>